<dbReference type="PANTHER" id="PTHR11819">
    <property type="entry name" value="SOLUTE CARRIER FAMILY 5"/>
    <property type="match status" value="1"/>
</dbReference>
<proteinExistence type="inferred from homology"/>
<protein>
    <recommendedName>
        <fullName evidence="9">Sodium/solute symporter</fullName>
    </recommendedName>
</protein>
<feature type="transmembrane region" description="Helical" evidence="7">
    <location>
        <begin position="288"/>
        <end position="305"/>
    </location>
</feature>
<evidence type="ECO:0000256" key="6">
    <source>
        <dbReference type="RuleBase" id="RU362091"/>
    </source>
</evidence>
<keyword evidence="3 7" id="KW-0812">Transmembrane</keyword>
<evidence type="ECO:0000256" key="4">
    <source>
        <dbReference type="ARBA" id="ARBA00022989"/>
    </source>
</evidence>
<evidence type="ECO:0000313" key="8">
    <source>
        <dbReference type="EMBL" id="CAE4569261.1"/>
    </source>
</evidence>
<accession>A0A7S4V809</accession>
<dbReference type="PANTHER" id="PTHR11819:SF195">
    <property type="entry name" value="SODIUM_GLUCOSE COTRANSPORTER 4"/>
    <property type="match status" value="1"/>
</dbReference>
<keyword evidence="5 7" id="KW-0472">Membrane</keyword>
<name>A0A7S4V809_9DINO</name>
<evidence type="ECO:0000256" key="3">
    <source>
        <dbReference type="ARBA" id="ARBA00022692"/>
    </source>
</evidence>
<evidence type="ECO:0008006" key="9">
    <source>
        <dbReference type="Google" id="ProtNLM"/>
    </source>
</evidence>
<dbReference type="Pfam" id="PF00474">
    <property type="entry name" value="SSF"/>
    <property type="match status" value="1"/>
</dbReference>
<reference evidence="8" key="1">
    <citation type="submission" date="2021-01" db="EMBL/GenBank/DDBJ databases">
        <authorList>
            <person name="Corre E."/>
            <person name="Pelletier E."/>
            <person name="Niang G."/>
            <person name="Scheremetjew M."/>
            <person name="Finn R."/>
            <person name="Kale V."/>
            <person name="Holt S."/>
            <person name="Cochrane G."/>
            <person name="Meng A."/>
            <person name="Brown T."/>
            <person name="Cohen L."/>
        </authorList>
    </citation>
    <scope>NUCLEOTIDE SEQUENCE</scope>
    <source>
        <strain evidence="8">CCMP3105</strain>
    </source>
</reference>
<feature type="transmembrane region" description="Helical" evidence="7">
    <location>
        <begin position="155"/>
        <end position="176"/>
    </location>
</feature>
<keyword evidence="4 7" id="KW-1133">Transmembrane helix</keyword>
<comment type="subcellular location">
    <subcellularLocation>
        <location evidence="1">Membrane</location>
        <topology evidence="1">Multi-pass membrane protein</topology>
    </subcellularLocation>
</comment>
<dbReference type="Gene3D" id="1.20.1730.10">
    <property type="entry name" value="Sodium/glucose cotransporter"/>
    <property type="match status" value="1"/>
</dbReference>
<gene>
    <name evidence="8" type="ORF">AMON00008_LOCUS8880</name>
</gene>
<dbReference type="EMBL" id="HBNR01013753">
    <property type="protein sequence ID" value="CAE4569261.1"/>
    <property type="molecule type" value="Transcribed_RNA"/>
</dbReference>
<feature type="transmembrane region" description="Helical" evidence="7">
    <location>
        <begin position="21"/>
        <end position="47"/>
    </location>
</feature>
<feature type="transmembrane region" description="Helical" evidence="7">
    <location>
        <begin position="183"/>
        <end position="202"/>
    </location>
</feature>
<evidence type="ECO:0000256" key="7">
    <source>
        <dbReference type="SAM" id="Phobius"/>
    </source>
</evidence>
<dbReference type="GO" id="GO:0005886">
    <property type="term" value="C:plasma membrane"/>
    <property type="evidence" value="ECO:0007669"/>
    <property type="project" value="TreeGrafter"/>
</dbReference>
<dbReference type="PROSITE" id="PS50283">
    <property type="entry name" value="NA_SOLUT_SYMP_3"/>
    <property type="match status" value="1"/>
</dbReference>
<feature type="transmembrane region" description="Helical" evidence="7">
    <location>
        <begin position="265"/>
        <end position="282"/>
    </location>
</feature>
<organism evidence="8">
    <name type="scientific">Alexandrium monilatum</name>
    <dbReference type="NCBI Taxonomy" id="311494"/>
    <lineage>
        <taxon>Eukaryota</taxon>
        <taxon>Sar</taxon>
        <taxon>Alveolata</taxon>
        <taxon>Dinophyceae</taxon>
        <taxon>Gonyaulacales</taxon>
        <taxon>Pyrocystaceae</taxon>
        <taxon>Alexandrium</taxon>
    </lineage>
</organism>
<dbReference type="InterPro" id="IPR001734">
    <property type="entry name" value="Na/solute_symporter"/>
</dbReference>
<dbReference type="AlphaFoldDB" id="A0A7S4V809"/>
<dbReference type="GO" id="GO:0005412">
    <property type="term" value="F:D-glucose:sodium symporter activity"/>
    <property type="evidence" value="ECO:0007669"/>
    <property type="project" value="TreeGrafter"/>
</dbReference>
<sequence>MNQVIVQRALAAQSLAEGQKGVLFAACMKVVGFVTLCLPGVIGMIMIEKGIHVGGEAFTVDAPDKVYPELVKAVMPDWSFGFLAAVLLGSALSTYNSALNSASTLFALEVYRPYIHSGASDERTVKVAAVFGAALAIPSWIVAPQFEQVVSIFDFIRRVKTLVSLPVMTVFLVGVASARPDAFAAKVGFAVGALAYGCGLLLPWQLHFLDLFTIGLALALLAVGLATWAPALRRGCRQEPTPPVRSPIKHQPVVDVAQWLWVRRLCAGVAALVAALTVSLQFGSLELFIAFGVVWVALALVLAALRTTDVRDVEARGVPHTV</sequence>
<feature type="transmembrane region" description="Helical" evidence="7">
    <location>
        <begin position="208"/>
        <end position="229"/>
    </location>
</feature>
<evidence type="ECO:0000256" key="2">
    <source>
        <dbReference type="ARBA" id="ARBA00006434"/>
    </source>
</evidence>
<dbReference type="InterPro" id="IPR038377">
    <property type="entry name" value="Na/Glc_symporter_sf"/>
</dbReference>
<feature type="transmembrane region" description="Helical" evidence="7">
    <location>
        <begin position="123"/>
        <end position="143"/>
    </location>
</feature>
<evidence type="ECO:0000256" key="1">
    <source>
        <dbReference type="ARBA" id="ARBA00004141"/>
    </source>
</evidence>
<evidence type="ECO:0000256" key="5">
    <source>
        <dbReference type="ARBA" id="ARBA00023136"/>
    </source>
</evidence>
<comment type="similarity">
    <text evidence="2 6">Belongs to the sodium:solute symporter (SSF) (TC 2.A.21) family.</text>
</comment>
<feature type="transmembrane region" description="Helical" evidence="7">
    <location>
        <begin position="78"/>
        <end position="111"/>
    </location>
</feature>